<organism evidence="1 2">
    <name type="scientific">Citrus sinensis</name>
    <name type="common">Sweet orange</name>
    <name type="synonym">Citrus aurantium var. sinensis</name>
    <dbReference type="NCBI Taxonomy" id="2711"/>
    <lineage>
        <taxon>Eukaryota</taxon>
        <taxon>Viridiplantae</taxon>
        <taxon>Streptophyta</taxon>
        <taxon>Embryophyta</taxon>
        <taxon>Tracheophyta</taxon>
        <taxon>Spermatophyta</taxon>
        <taxon>Magnoliopsida</taxon>
        <taxon>eudicotyledons</taxon>
        <taxon>Gunneridae</taxon>
        <taxon>Pentapetalae</taxon>
        <taxon>rosids</taxon>
        <taxon>malvids</taxon>
        <taxon>Sapindales</taxon>
        <taxon>Rutaceae</taxon>
        <taxon>Aurantioideae</taxon>
        <taxon>Citrus</taxon>
    </lineage>
</organism>
<protein>
    <submittedName>
        <fullName evidence="1">Uncharacterized protein</fullName>
    </submittedName>
</protein>
<gene>
    <name evidence="1" type="ORF">KPL71_026241</name>
</gene>
<sequence length="272" mass="30948">METYLEALDLWEAVEEDYEIPTLPNNPTMAQIKAHKEKKIKKSRAKACLFAAVSSTIFTRIMSLKEFELQIMKDSEMIKDYFDRLLSIANKVRLLGSEFTDSRIVQKILVTVPERYEATITTFENTKNLSKISLAKLLNALQALEQRRLMRGDTTTEGALAVKHHNMAKNKTKKKDFEGNGASTASANAKEKNKNQKKSYPPCKHCRKKGHPPFKYWRRPNAKCTKCNQMGHEAVICKNENQHGEEAKTAGQEEEDHLFVATCFSSIESSES</sequence>
<evidence type="ECO:0000313" key="1">
    <source>
        <dbReference type="EMBL" id="KAH9679706.1"/>
    </source>
</evidence>
<accession>A0ACB8HY64</accession>
<comment type="caution">
    <text evidence="1">The sequence shown here is derived from an EMBL/GenBank/DDBJ whole genome shotgun (WGS) entry which is preliminary data.</text>
</comment>
<dbReference type="EMBL" id="CM039178">
    <property type="protein sequence ID" value="KAH9679706.1"/>
    <property type="molecule type" value="Genomic_DNA"/>
</dbReference>
<name>A0ACB8HY64_CITSI</name>
<dbReference type="Proteomes" id="UP000829398">
    <property type="component" value="Chromosome 9"/>
</dbReference>
<reference evidence="2" key="1">
    <citation type="journal article" date="2023" name="Hortic. Res.">
        <title>A chromosome-level phased genome enabling allele-level studies in sweet orange: a case study on citrus Huanglongbing tolerance.</title>
        <authorList>
            <person name="Wu B."/>
            <person name="Yu Q."/>
            <person name="Deng Z."/>
            <person name="Duan Y."/>
            <person name="Luo F."/>
            <person name="Gmitter F. Jr."/>
        </authorList>
    </citation>
    <scope>NUCLEOTIDE SEQUENCE [LARGE SCALE GENOMIC DNA]</scope>
    <source>
        <strain evidence="2">cv. Valencia</strain>
    </source>
</reference>
<evidence type="ECO:0000313" key="2">
    <source>
        <dbReference type="Proteomes" id="UP000829398"/>
    </source>
</evidence>
<keyword evidence="2" id="KW-1185">Reference proteome</keyword>
<proteinExistence type="predicted"/>